<reference evidence="1" key="1">
    <citation type="submission" date="2020-06" db="EMBL/GenBank/DDBJ databases">
        <authorList>
            <person name="Metz J."/>
            <person name="Wang G."/>
        </authorList>
    </citation>
    <scope>NUCLEOTIDE SEQUENCE</scope>
    <source>
        <strain evidence="1">HB-J378</strain>
    </source>
</reference>
<sequence>MSRELALMPRFDCDGGSRSVSESGVRRVRGRTVRSSLPLKTIQFVYANYKHGIYVRR</sequence>
<accession>A0A7M1CAH8</accession>
<organism evidence="1">
    <name type="scientific">Nocardiopsis sp</name>
    <dbReference type="NCBI Taxonomy" id="310350"/>
    <lineage>
        <taxon>Bacteria</taxon>
        <taxon>Bacillati</taxon>
        <taxon>Actinomycetota</taxon>
        <taxon>Actinomycetes</taxon>
        <taxon>Streptosporangiales</taxon>
        <taxon>Nocardiopsidaceae</taxon>
        <taxon>Nocardiopsis</taxon>
    </lineage>
</organism>
<evidence type="ECO:0000313" key="1">
    <source>
        <dbReference type="EMBL" id="QOP59267.1"/>
    </source>
</evidence>
<name>A0A7M1CAH8_9ACTN</name>
<protein>
    <submittedName>
        <fullName evidence="1">Uncharacterized protein</fullName>
    </submittedName>
</protein>
<dbReference type="AlphaFoldDB" id="A0A7M1CAH8"/>
<proteinExistence type="predicted"/>
<dbReference type="EMBL" id="MT633092">
    <property type="protein sequence ID" value="QOP59267.1"/>
    <property type="molecule type" value="Genomic_DNA"/>
</dbReference>